<evidence type="ECO:0000256" key="6">
    <source>
        <dbReference type="ARBA" id="ARBA00022660"/>
    </source>
</evidence>
<evidence type="ECO:0000256" key="2">
    <source>
        <dbReference type="ARBA" id="ARBA00004443"/>
    </source>
</evidence>
<gene>
    <name evidence="13" type="primary">LOC113216630</name>
</gene>
<keyword evidence="9" id="KW-0249">Electron transport</keyword>
<evidence type="ECO:0000256" key="5">
    <source>
        <dbReference type="ARBA" id="ARBA00022448"/>
    </source>
</evidence>
<comment type="subcellular location">
    <subcellularLocation>
        <location evidence="2">Mitochondrion inner membrane</location>
        <topology evidence="2">Peripheral membrane protein</topology>
        <orientation evidence="2">Matrix side</orientation>
    </subcellularLocation>
</comment>
<proteinExistence type="inferred from homology"/>
<dbReference type="GO" id="GO:0045271">
    <property type="term" value="C:respiratory chain complex I"/>
    <property type="evidence" value="ECO:0007669"/>
    <property type="project" value="InterPro"/>
</dbReference>
<dbReference type="GO" id="GO:0032981">
    <property type="term" value="P:mitochondrial respiratory chain complex I assembly"/>
    <property type="evidence" value="ECO:0007669"/>
    <property type="project" value="TreeGrafter"/>
</dbReference>
<comment type="similarity">
    <text evidence="3">Belongs to the complex I NDUFB2 subunit family.</text>
</comment>
<dbReference type="Proteomes" id="UP000504606">
    <property type="component" value="Unplaced"/>
</dbReference>
<evidence type="ECO:0000256" key="1">
    <source>
        <dbReference type="ARBA" id="ARBA00003195"/>
    </source>
</evidence>
<name>A0A6J1TKG2_FRAOC</name>
<dbReference type="KEGG" id="foc:113216630"/>
<evidence type="ECO:0000256" key="4">
    <source>
        <dbReference type="ARBA" id="ARBA00011533"/>
    </source>
</evidence>
<keyword evidence="11" id="KW-0472">Membrane</keyword>
<comment type="function">
    <text evidence="1">Accessory subunit of the mitochondrial membrane respiratory chain NADH dehydrogenase (Complex I), that is believed not to be involved in catalysis. Complex I functions in the transfer of electrons from NADH to the respiratory chain. The immediate electron acceptor for the enzyme is believed to be ubiquinone.</text>
</comment>
<dbReference type="PANTHER" id="PTHR15223">
    <property type="entry name" value="NADH-UBIQUINONE OXIDOREDUCTASE AGGG SUBUNIT"/>
    <property type="match status" value="1"/>
</dbReference>
<evidence type="ECO:0000313" key="12">
    <source>
        <dbReference type="Proteomes" id="UP000504606"/>
    </source>
</evidence>
<organism evidence="12 13">
    <name type="scientific">Frankliniella occidentalis</name>
    <name type="common">Western flower thrips</name>
    <name type="synonym">Euthrips occidentalis</name>
    <dbReference type="NCBI Taxonomy" id="133901"/>
    <lineage>
        <taxon>Eukaryota</taxon>
        <taxon>Metazoa</taxon>
        <taxon>Ecdysozoa</taxon>
        <taxon>Arthropoda</taxon>
        <taxon>Hexapoda</taxon>
        <taxon>Insecta</taxon>
        <taxon>Pterygota</taxon>
        <taxon>Neoptera</taxon>
        <taxon>Paraneoptera</taxon>
        <taxon>Thysanoptera</taxon>
        <taxon>Terebrantia</taxon>
        <taxon>Thripoidea</taxon>
        <taxon>Thripidae</taxon>
        <taxon>Frankliniella</taxon>
    </lineage>
</organism>
<evidence type="ECO:0000256" key="8">
    <source>
        <dbReference type="ARBA" id="ARBA00022946"/>
    </source>
</evidence>
<dbReference type="Pfam" id="PF14813">
    <property type="entry name" value="NADH_B2"/>
    <property type="match status" value="1"/>
</dbReference>
<dbReference type="RefSeq" id="XP_026292170.1">
    <property type="nucleotide sequence ID" value="XM_026436385.2"/>
</dbReference>
<dbReference type="GeneID" id="113216630"/>
<dbReference type="GO" id="GO:0005743">
    <property type="term" value="C:mitochondrial inner membrane"/>
    <property type="evidence" value="ECO:0007669"/>
    <property type="project" value="UniProtKB-SubCell"/>
</dbReference>
<keyword evidence="10" id="KW-0496">Mitochondrion</keyword>
<evidence type="ECO:0000256" key="11">
    <source>
        <dbReference type="ARBA" id="ARBA00023136"/>
    </source>
</evidence>
<keyword evidence="6" id="KW-0679">Respiratory chain</keyword>
<keyword evidence="5" id="KW-0813">Transport</keyword>
<keyword evidence="7" id="KW-0999">Mitochondrion inner membrane</keyword>
<keyword evidence="12" id="KW-1185">Reference proteome</keyword>
<dbReference type="OrthoDB" id="6241903at2759"/>
<evidence type="ECO:0000313" key="13">
    <source>
        <dbReference type="RefSeq" id="XP_026292170.1"/>
    </source>
</evidence>
<dbReference type="AlphaFoldDB" id="A0A6J1TKG2"/>
<dbReference type="InterPro" id="IPR026627">
    <property type="entry name" value="NDUFB2_animal"/>
</dbReference>
<protein>
    <submittedName>
        <fullName evidence="13">NADH dehydrogenase [ubiquinone] 1 beta subcomplex subunit 2, mitochondrial</fullName>
    </submittedName>
</protein>
<evidence type="ECO:0000256" key="9">
    <source>
        <dbReference type="ARBA" id="ARBA00022982"/>
    </source>
</evidence>
<dbReference type="PANTHER" id="PTHR15223:SF1">
    <property type="entry name" value="NADH DEHYDROGENASE [UBIQUINONE] 1 BETA SUBCOMPLEX SUBUNIT 2, MITOCHONDRIAL"/>
    <property type="match status" value="1"/>
</dbReference>
<comment type="subunit">
    <text evidence="4">Complex I is composed of 45 different subunits.</text>
</comment>
<evidence type="ECO:0000256" key="3">
    <source>
        <dbReference type="ARBA" id="ARBA00005923"/>
    </source>
</evidence>
<sequence length="105" mass="12143">MLISRALPVLRNTLLKSNTKNIARVPVRNSGGVGVRYRNSTPIPEIPSIERATDACYIIFWWWVCYKFMTSYDHLIGEYPYPDPLAWTDEELGVPPDDYEPPNRN</sequence>
<accession>A0A6J1TKG2</accession>
<keyword evidence="8" id="KW-0809">Transit peptide</keyword>
<evidence type="ECO:0000256" key="10">
    <source>
        <dbReference type="ARBA" id="ARBA00023128"/>
    </source>
</evidence>
<evidence type="ECO:0000256" key="7">
    <source>
        <dbReference type="ARBA" id="ARBA00022792"/>
    </source>
</evidence>
<reference evidence="13" key="1">
    <citation type="submission" date="2025-08" db="UniProtKB">
        <authorList>
            <consortium name="RefSeq"/>
        </authorList>
    </citation>
    <scope>IDENTIFICATION</scope>
    <source>
        <tissue evidence="13">Whole organism</tissue>
    </source>
</reference>